<proteinExistence type="predicted"/>
<dbReference type="EMBL" id="JACTNZ010000004">
    <property type="protein sequence ID" value="KAG5553866.1"/>
    <property type="molecule type" value="Genomic_DNA"/>
</dbReference>
<evidence type="ECO:0008006" key="4">
    <source>
        <dbReference type="Google" id="ProtNLM"/>
    </source>
</evidence>
<accession>A0AAV6KMT5</accession>
<reference evidence="2" key="1">
    <citation type="submission" date="2020-08" db="EMBL/GenBank/DDBJ databases">
        <title>Plant Genome Project.</title>
        <authorList>
            <person name="Zhang R.-G."/>
        </authorList>
    </citation>
    <scope>NUCLEOTIDE SEQUENCE</scope>
    <source>
        <strain evidence="2">WSP0</strain>
        <tissue evidence="2">Leaf</tissue>
    </source>
</reference>
<dbReference type="AlphaFoldDB" id="A0AAV6KMT5"/>
<gene>
    <name evidence="2" type="ORF">RHGRI_011663</name>
</gene>
<name>A0AAV6KMT5_9ERIC</name>
<sequence>MGLPIGSGFLISLLRLTPSLCIMPYVGSRSERVGLEKCSRTFRFCFLISLVQVAFCYREANGVADLLAKHAAVC</sequence>
<keyword evidence="3" id="KW-1185">Reference proteome</keyword>
<evidence type="ECO:0000313" key="3">
    <source>
        <dbReference type="Proteomes" id="UP000823749"/>
    </source>
</evidence>
<comment type="caution">
    <text evidence="2">The sequence shown here is derived from an EMBL/GenBank/DDBJ whole genome shotgun (WGS) entry which is preliminary data.</text>
</comment>
<keyword evidence="1" id="KW-0732">Signal</keyword>
<feature type="signal peptide" evidence="1">
    <location>
        <begin position="1"/>
        <end position="21"/>
    </location>
</feature>
<evidence type="ECO:0000313" key="2">
    <source>
        <dbReference type="EMBL" id="KAG5553866.1"/>
    </source>
</evidence>
<dbReference type="Proteomes" id="UP000823749">
    <property type="component" value="Chromosome 4"/>
</dbReference>
<organism evidence="2 3">
    <name type="scientific">Rhododendron griersonianum</name>
    <dbReference type="NCBI Taxonomy" id="479676"/>
    <lineage>
        <taxon>Eukaryota</taxon>
        <taxon>Viridiplantae</taxon>
        <taxon>Streptophyta</taxon>
        <taxon>Embryophyta</taxon>
        <taxon>Tracheophyta</taxon>
        <taxon>Spermatophyta</taxon>
        <taxon>Magnoliopsida</taxon>
        <taxon>eudicotyledons</taxon>
        <taxon>Gunneridae</taxon>
        <taxon>Pentapetalae</taxon>
        <taxon>asterids</taxon>
        <taxon>Ericales</taxon>
        <taxon>Ericaceae</taxon>
        <taxon>Ericoideae</taxon>
        <taxon>Rhodoreae</taxon>
        <taxon>Rhododendron</taxon>
    </lineage>
</organism>
<evidence type="ECO:0000256" key="1">
    <source>
        <dbReference type="SAM" id="SignalP"/>
    </source>
</evidence>
<feature type="chain" id="PRO_5043563207" description="Secreted protein" evidence="1">
    <location>
        <begin position="22"/>
        <end position="74"/>
    </location>
</feature>
<protein>
    <recommendedName>
        <fullName evidence="4">Secreted protein</fullName>
    </recommendedName>
</protein>